<dbReference type="Proteomes" id="UP000243333">
    <property type="component" value="Unassembled WGS sequence"/>
</dbReference>
<protein>
    <recommendedName>
        <fullName evidence="3">Putative hydro-lyase SAMN05660235_00894</fullName>
        <ecNumber evidence="3">4.2.1.-</ecNumber>
    </recommendedName>
</protein>
<dbReference type="Pfam" id="PF07286">
    <property type="entry name" value="D-Glu_cyclase"/>
    <property type="match status" value="1"/>
</dbReference>
<proteinExistence type="inferred from homology"/>
<keyword evidence="5" id="KW-1185">Reference proteome</keyword>
<dbReference type="Gene3D" id="3.40.1640.10">
    <property type="entry name" value="PSTPO5379-like"/>
    <property type="match status" value="1"/>
</dbReference>
<dbReference type="EMBL" id="FNBU01000005">
    <property type="protein sequence ID" value="SDF24030.1"/>
    <property type="molecule type" value="Genomic_DNA"/>
</dbReference>
<dbReference type="Gene3D" id="3.30.2040.10">
    <property type="entry name" value="PSTPO5379-like domain"/>
    <property type="match status" value="1"/>
</dbReference>
<organism evidence="4 5">
    <name type="scientific">Sporolituus thermophilus DSM 23256</name>
    <dbReference type="NCBI Taxonomy" id="1123285"/>
    <lineage>
        <taxon>Bacteria</taxon>
        <taxon>Bacillati</taxon>
        <taxon>Bacillota</taxon>
        <taxon>Negativicutes</taxon>
        <taxon>Selenomonadales</taxon>
        <taxon>Sporomusaceae</taxon>
        <taxon>Sporolituus</taxon>
    </lineage>
</organism>
<dbReference type="FunFam" id="3.30.2040.10:FF:000001">
    <property type="entry name" value="D-glutamate cyclase, mitochondrial"/>
    <property type="match status" value="1"/>
</dbReference>
<dbReference type="HAMAP" id="MF_01830">
    <property type="entry name" value="Hydro_lyase"/>
    <property type="match status" value="1"/>
</dbReference>
<dbReference type="GO" id="GO:0016829">
    <property type="term" value="F:lyase activity"/>
    <property type="evidence" value="ECO:0007669"/>
    <property type="project" value="UniProtKB-KW"/>
</dbReference>
<evidence type="ECO:0000313" key="4">
    <source>
        <dbReference type="EMBL" id="SDF24030.1"/>
    </source>
</evidence>
<dbReference type="PANTHER" id="PTHR32022:SF10">
    <property type="entry name" value="D-GLUTAMATE CYCLASE, MITOCHONDRIAL"/>
    <property type="match status" value="1"/>
</dbReference>
<name>A0A1G7JGH0_9FIRM</name>
<reference evidence="5" key="1">
    <citation type="submission" date="2016-10" db="EMBL/GenBank/DDBJ databases">
        <authorList>
            <person name="Varghese N."/>
            <person name="Submissions S."/>
        </authorList>
    </citation>
    <scope>NUCLEOTIDE SEQUENCE [LARGE SCALE GENOMIC DNA]</scope>
    <source>
        <strain evidence="5">DSM 23256</strain>
    </source>
</reference>
<dbReference type="InterPro" id="IPR016938">
    <property type="entry name" value="UPF0317"/>
</dbReference>
<dbReference type="EC" id="4.2.1.-" evidence="3"/>
<evidence type="ECO:0000256" key="2">
    <source>
        <dbReference type="ARBA" id="ARBA00023239"/>
    </source>
</evidence>
<evidence type="ECO:0000256" key="3">
    <source>
        <dbReference type="HAMAP-Rule" id="MF_01830"/>
    </source>
</evidence>
<accession>A0A1G7JGH0</accession>
<dbReference type="PIRSF" id="PIRSF029755">
    <property type="entry name" value="UCP029755"/>
    <property type="match status" value="1"/>
</dbReference>
<comment type="similarity">
    <text evidence="1 3">Belongs to the D-glutamate cyclase family.</text>
</comment>
<dbReference type="InterPro" id="IPR038021">
    <property type="entry name" value="Putative_hydro-lyase"/>
</dbReference>
<evidence type="ECO:0000313" key="5">
    <source>
        <dbReference type="Proteomes" id="UP000243333"/>
    </source>
</evidence>
<gene>
    <name evidence="4" type="ORF">SAMN05660235_00894</name>
</gene>
<dbReference type="PANTHER" id="PTHR32022">
    <property type="entry name" value="D-GLUTAMATE CYCLASE, MITOCHONDRIAL"/>
    <property type="match status" value="1"/>
</dbReference>
<sequence>MLPKAVKALIRQNKLVQPTSGMAKGYAQANLVVLPKDLAFDFLLFAQRNPKPCPILDVTEVGSPEPALVAPGSDLRYDIPKYRIYVKGQLVEEVLDLEKYWTQDLVAFLLGCSFTFEAGLLDAGIPVRHIEENCNVPMYITNKQCIPAGVFRGPMVVSMRPIPQEQVVKAVQVTSRFPAVHGAPVHIGDPAAIGIKDLSKPDFGDAVTIKPGEVPVFWACGVTPQAVAMTVKPELMITHAPGHMFICDIRDEDLALF</sequence>
<dbReference type="SUPFAM" id="SSF160920">
    <property type="entry name" value="PSTPO5379-like"/>
    <property type="match status" value="1"/>
</dbReference>
<dbReference type="OrthoDB" id="149585at2"/>
<evidence type="ECO:0000256" key="1">
    <source>
        <dbReference type="ARBA" id="ARBA00007896"/>
    </source>
</evidence>
<keyword evidence="2 3" id="KW-0456">Lyase</keyword>
<dbReference type="InterPro" id="IPR009906">
    <property type="entry name" value="D-Glu_cyclase"/>
</dbReference>
<dbReference type="AlphaFoldDB" id="A0A1G7JGH0"/>
<dbReference type="NCBIfam" id="NF003969">
    <property type="entry name" value="PRK05463.1"/>
    <property type="match status" value="1"/>
</dbReference>
<dbReference type="STRING" id="1123285.SAMN05660235_00894"/>